<evidence type="ECO:0000259" key="8">
    <source>
        <dbReference type="Pfam" id="PF07715"/>
    </source>
</evidence>
<evidence type="ECO:0000313" key="11">
    <source>
        <dbReference type="EMBL" id="QDM10452.1"/>
    </source>
</evidence>
<dbReference type="Proteomes" id="UP000283329">
    <property type="component" value="Unassembled WGS sequence"/>
</dbReference>
<evidence type="ECO:0000256" key="4">
    <source>
        <dbReference type="ARBA" id="ARBA00022692"/>
    </source>
</evidence>
<protein>
    <submittedName>
        <fullName evidence="9 12">TonB-dependent receptor</fullName>
    </submittedName>
</protein>
<dbReference type="InterPro" id="IPR012910">
    <property type="entry name" value="Plug_dom"/>
</dbReference>
<evidence type="ECO:0000256" key="7">
    <source>
        <dbReference type="ARBA" id="ARBA00023237"/>
    </source>
</evidence>
<keyword evidence="5" id="KW-0732">Signal</keyword>
<dbReference type="GO" id="GO:0044718">
    <property type="term" value="P:siderophore transmembrane transport"/>
    <property type="evidence" value="ECO:0007669"/>
    <property type="project" value="TreeGrafter"/>
</dbReference>
<dbReference type="EMBL" id="JAQNWR010000016">
    <property type="protein sequence ID" value="MDC2410145.1"/>
    <property type="molecule type" value="Genomic_DNA"/>
</dbReference>
<keyword evidence="7" id="KW-0998">Cell outer membrane</keyword>
<dbReference type="Gene3D" id="2.40.170.20">
    <property type="entry name" value="TonB-dependent receptor, beta-barrel domain"/>
    <property type="match status" value="1"/>
</dbReference>
<evidence type="ECO:0000313" key="10">
    <source>
        <dbReference type="EMBL" id="MDC7958898.1"/>
    </source>
</evidence>
<dbReference type="PANTHER" id="PTHR30069:SF29">
    <property type="entry name" value="HEMOGLOBIN AND HEMOGLOBIN-HAPTOGLOBIN-BINDING PROTEIN 1-RELATED"/>
    <property type="match status" value="1"/>
</dbReference>
<dbReference type="EMBL" id="JAQQPO010000012">
    <property type="protein sequence ID" value="MDC7958898.1"/>
    <property type="molecule type" value="Genomic_DNA"/>
</dbReference>
<keyword evidence="4" id="KW-0812">Transmembrane</keyword>
<evidence type="ECO:0000256" key="6">
    <source>
        <dbReference type="ARBA" id="ARBA00023136"/>
    </source>
</evidence>
<dbReference type="Proteomes" id="UP001214017">
    <property type="component" value="Unassembled WGS sequence"/>
</dbReference>
<evidence type="ECO:0000256" key="2">
    <source>
        <dbReference type="ARBA" id="ARBA00022448"/>
    </source>
</evidence>
<evidence type="ECO:0000313" key="9">
    <source>
        <dbReference type="EMBL" id="MDC2410145.1"/>
    </source>
</evidence>
<proteinExistence type="predicted"/>
<reference evidence="11" key="4">
    <citation type="submission" date="2019-07" db="EMBL/GenBank/DDBJ databases">
        <authorList>
            <person name="Ross B.D."/>
            <person name="Verster A.J."/>
            <person name="Radey M.C."/>
            <person name="Schmidtke D.T."/>
            <person name="Pope C.E."/>
            <person name="Hoffman L.R."/>
            <person name="Hajjar A."/>
            <person name="Peterson S.B."/>
            <person name="Borenstein E."/>
            <person name="Mougous J.D."/>
        </authorList>
    </citation>
    <scope>NUCLEOTIDE SEQUENCE</scope>
    <source>
        <strain evidence="11">3725 D1 iv</strain>
    </source>
</reference>
<dbReference type="AlphaFoldDB" id="A0A1Y4PZ18"/>
<dbReference type="GO" id="GO:0015344">
    <property type="term" value="F:siderophore uptake transmembrane transporter activity"/>
    <property type="evidence" value="ECO:0007669"/>
    <property type="project" value="TreeGrafter"/>
</dbReference>
<dbReference type="SUPFAM" id="SSF49464">
    <property type="entry name" value="Carboxypeptidase regulatory domain-like"/>
    <property type="match status" value="1"/>
</dbReference>
<evidence type="ECO:0000256" key="1">
    <source>
        <dbReference type="ARBA" id="ARBA00004571"/>
    </source>
</evidence>
<comment type="subcellular location">
    <subcellularLocation>
        <location evidence="1">Cell outer membrane</location>
        <topology evidence="1">Multi-pass membrane protein</topology>
    </subcellularLocation>
</comment>
<keyword evidence="2" id="KW-0813">Transport</keyword>
<accession>A0A1Y4PZ18</accession>
<reference evidence="9" key="5">
    <citation type="submission" date="2022-10" db="EMBL/GenBank/DDBJ databases">
        <title>Human gut microbiome strain richness.</title>
        <authorList>
            <person name="Chen-Liaw A."/>
        </authorList>
    </citation>
    <scope>NUCLEOTIDE SEQUENCE</scope>
    <source>
        <strain evidence="9">F7_m1001271B151109d0_201107</strain>
        <strain evidence="10">RTP21484st1_H8_RTP21484_190118</strain>
    </source>
</reference>
<dbReference type="PANTHER" id="PTHR30069">
    <property type="entry name" value="TONB-DEPENDENT OUTER MEMBRANE RECEPTOR"/>
    <property type="match status" value="1"/>
</dbReference>
<keyword evidence="12" id="KW-0675">Receptor</keyword>
<evidence type="ECO:0000313" key="13">
    <source>
        <dbReference type="Proteomes" id="UP000283329"/>
    </source>
</evidence>
<sequence length="746" mass="84193">MEKYLLLFILSCCGNFTICNAQTITVRGRVTDRKTGEVLSDANIGDLMSRTGVAANTYGLYSIRIKGGRCVLRCSMLGYVTQMDTLTLTANSVHNFALMPDNYQLSDVEVMGNQKAGGQLTLNQKDIQALPTLGSEPDVLKSLQYLPGVISGNEGSNNISVRGSNQWGNLILLDEAMVYNPNHALSFFSVFNNDAIQQVSLYKSYFPLKYGGRTSSVIDVKMREGNNQEKHRSATIGVIASKIQLEGPIKKGKTSYLVAGRFAYPGAVLNVLKQFRGTKMSFYDVNAKINSTLNDRNRIFFSVYNGGDHTFFNQLVRGYGMNWGNTTATFRWNRVWTDQLSGNFSAIFSNYYYRYKSITDGMKFLWKSNIQSYQLKYDADYAVNNALHIRSGLSAHVFTTMPGSISSWGDFSNVVPYRMDRRSLLDMAAYGEATYKISSAWQLNGGIRLPVFYTPKVGELKQKCYIIPEPRAELFYFPGTGNRLHAAFTQSSQNLHMLSNSSVGIPSDMWIPANGQLKPAVMKQVALGYERSLAKGMYTLSLETYYRKTNHIVDFVDNANIFLNNQIETQLTTGYSKAYGAEFYISKNSGRLTGWISYTFSRARNYIATLGDKEYPPVYDRPHSLKIFLNYEAGRKRRCAFAATFSYNSGMNLTLPIAHYRVNGTAFYIYSTRNGYRAPAFHELNLSMTCKTGKRGRLILSVMNVYNRKNVFTIYTSRDDYDFSDIGMHKMYLYGALPSISYQFTF</sequence>
<dbReference type="Gene3D" id="2.60.40.1120">
    <property type="entry name" value="Carboxypeptidase-like, regulatory domain"/>
    <property type="match status" value="1"/>
</dbReference>
<dbReference type="EMBL" id="QRJR01000009">
    <property type="protein sequence ID" value="RHH45857.1"/>
    <property type="molecule type" value="Genomic_DNA"/>
</dbReference>
<reference evidence="14" key="1">
    <citation type="journal article" date="2018" name="J. Anim. Genet.">
        <title>Acquired interbacterial defense systems protect against interspecies antagonism in the human gut microbiome.</title>
        <authorList>
            <person name="Ross B.D."/>
            <person name="Verster A.J."/>
            <person name="Radey M.C."/>
            <person name="Schmidtke D.T."/>
            <person name="Pope C.E."/>
            <person name="Hoffman L.R."/>
            <person name="Hajjar A."/>
            <person name="Peterson S.B."/>
            <person name="Borenstein E."/>
            <person name="Mougous J."/>
        </authorList>
    </citation>
    <scope>NUCLEOTIDE SEQUENCE [LARGE SCALE GENOMIC DNA]</scope>
    <source>
        <strain evidence="14">3725 D1 iv</strain>
    </source>
</reference>
<keyword evidence="6" id="KW-0472">Membrane</keyword>
<evidence type="ECO:0000313" key="12">
    <source>
        <dbReference type="EMBL" id="RHH45857.1"/>
    </source>
</evidence>
<dbReference type="Gene3D" id="2.170.130.10">
    <property type="entry name" value="TonB-dependent receptor, plug domain"/>
    <property type="match status" value="1"/>
</dbReference>
<keyword evidence="3" id="KW-1134">Transmembrane beta strand</keyword>
<feature type="domain" description="TonB-dependent receptor plug" evidence="8">
    <location>
        <begin position="137"/>
        <end position="214"/>
    </location>
</feature>
<reference evidence="11" key="2">
    <citation type="journal article" date="2018" name="Nature">
        <title>Human gut bacteria contain acquired interbacterial defence systems.</title>
        <authorList>
            <person name="Ross B.D."/>
            <person name="Verster A.J."/>
            <person name="Radey M.C."/>
            <person name="Schmidtke D.T."/>
            <person name="Pope C.E."/>
            <person name="Hoffman L.R."/>
            <person name="Hajjar A."/>
            <person name="Peterson S.B."/>
            <person name="Borenstein E."/>
            <person name="Mougous J."/>
        </authorList>
    </citation>
    <scope>NUCLEOTIDE SEQUENCE</scope>
    <source>
        <strain evidence="11">3725 D1 iv</strain>
    </source>
</reference>
<dbReference type="Proteomes" id="UP001215078">
    <property type="component" value="Unassembled WGS sequence"/>
</dbReference>
<dbReference type="SUPFAM" id="SSF56935">
    <property type="entry name" value="Porins"/>
    <property type="match status" value="1"/>
</dbReference>
<gene>
    <name evidence="12" type="ORF">DW206_12230</name>
    <name evidence="11" type="ORF">DYI28_18085</name>
    <name evidence="9" type="ORF">PO240_19935</name>
    <name evidence="10" type="ORF">PQ628_11830</name>
</gene>
<dbReference type="InterPro" id="IPR036942">
    <property type="entry name" value="Beta-barrel_TonB_sf"/>
</dbReference>
<dbReference type="InterPro" id="IPR037066">
    <property type="entry name" value="Plug_dom_sf"/>
</dbReference>
<dbReference type="EMBL" id="CP041395">
    <property type="protein sequence ID" value="QDM10452.1"/>
    <property type="molecule type" value="Genomic_DNA"/>
</dbReference>
<evidence type="ECO:0000313" key="14">
    <source>
        <dbReference type="Proteomes" id="UP000318823"/>
    </source>
</evidence>
<dbReference type="GO" id="GO:0009279">
    <property type="term" value="C:cell outer membrane"/>
    <property type="evidence" value="ECO:0007669"/>
    <property type="project" value="UniProtKB-SubCell"/>
</dbReference>
<dbReference type="InterPro" id="IPR008969">
    <property type="entry name" value="CarboxyPept-like_regulatory"/>
</dbReference>
<dbReference type="Pfam" id="PF13715">
    <property type="entry name" value="CarbopepD_reg_2"/>
    <property type="match status" value="1"/>
</dbReference>
<dbReference type="Pfam" id="PF07715">
    <property type="entry name" value="Plug"/>
    <property type="match status" value="1"/>
</dbReference>
<dbReference type="Proteomes" id="UP000318823">
    <property type="component" value="Chromosome"/>
</dbReference>
<reference evidence="12 13" key="3">
    <citation type="submission" date="2018-08" db="EMBL/GenBank/DDBJ databases">
        <title>A genome reference for cultivated species of the human gut microbiota.</title>
        <authorList>
            <person name="Zou Y."/>
            <person name="Xue W."/>
            <person name="Luo G."/>
        </authorList>
    </citation>
    <scope>NUCLEOTIDE SEQUENCE [LARGE SCALE GENOMIC DNA]</scope>
    <source>
        <strain evidence="12 13">AM17-48</strain>
    </source>
</reference>
<organism evidence="12 13">
    <name type="scientific">Bacteroides ovatus</name>
    <dbReference type="NCBI Taxonomy" id="28116"/>
    <lineage>
        <taxon>Bacteria</taxon>
        <taxon>Pseudomonadati</taxon>
        <taxon>Bacteroidota</taxon>
        <taxon>Bacteroidia</taxon>
        <taxon>Bacteroidales</taxon>
        <taxon>Bacteroidaceae</taxon>
        <taxon>Bacteroides</taxon>
    </lineage>
</organism>
<dbReference type="RefSeq" id="WP_004322584.1">
    <property type="nucleotide sequence ID" value="NZ_BAABYJ010000001.1"/>
</dbReference>
<evidence type="ECO:0000256" key="3">
    <source>
        <dbReference type="ARBA" id="ARBA00022452"/>
    </source>
</evidence>
<name>A0A1Y4PZ18_BACOV</name>
<dbReference type="InterPro" id="IPR039426">
    <property type="entry name" value="TonB-dep_rcpt-like"/>
</dbReference>
<evidence type="ECO:0000256" key="5">
    <source>
        <dbReference type="ARBA" id="ARBA00022729"/>
    </source>
</evidence>